<dbReference type="EMBL" id="LR796427">
    <property type="protein sequence ID" value="CAB4144208.1"/>
    <property type="molecule type" value="Genomic_DNA"/>
</dbReference>
<protein>
    <submittedName>
        <fullName evidence="1">Uncharacterized protein</fullName>
    </submittedName>
</protein>
<proteinExistence type="predicted"/>
<reference evidence="1" key="1">
    <citation type="submission" date="2020-04" db="EMBL/GenBank/DDBJ databases">
        <authorList>
            <person name="Chiriac C."/>
            <person name="Salcher M."/>
            <person name="Ghai R."/>
            <person name="Kavagutti S V."/>
        </authorList>
    </citation>
    <scope>NUCLEOTIDE SEQUENCE</scope>
</reference>
<organism evidence="1">
    <name type="scientific">uncultured Caudovirales phage</name>
    <dbReference type="NCBI Taxonomy" id="2100421"/>
    <lineage>
        <taxon>Viruses</taxon>
        <taxon>Duplodnaviria</taxon>
        <taxon>Heunggongvirae</taxon>
        <taxon>Uroviricota</taxon>
        <taxon>Caudoviricetes</taxon>
        <taxon>Peduoviridae</taxon>
        <taxon>Maltschvirus</taxon>
        <taxon>Maltschvirus maltsch</taxon>
    </lineage>
</organism>
<gene>
    <name evidence="1" type="ORF">UFOVP455_26</name>
</gene>
<name>A0A6J5MCA8_9CAUD</name>
<evidence type="ECO:0000313" key="1">
    <source>
        <dbReference type="EMBL" id="CAB4144208.1"/>
    </source>
</evidence>
<accession>A0A6J5MCA8</accession>
<sequence length="81" mass="9511">MFKILKGKKNKKAQFAHRYAISVIIDLEKTKDNLVKVYKNVYFCKDFDNNWRSCSADSEADSICSENLSNLLEEYFYKGKN</sequence>